<name>A0A9C9EKN6_UNCW3</name>
<proteinExistence type="predicted"/>
<protein>
    <submittedName>
        <fullName evidence="1">M23 family metallopeptidase</fullName>
    </submittedName>
</protein>
<sequence>MATITLLILFSTYPWPIRPFGSAHPVSATLGDARGSVAAPRFHWGIDIPADSGTKVYSITSTDSAICGGVRPNTYVRVGDYCYIHIDTLVSTGDSVLGILDTINTPPDTIGKVLDYPNGDHLHFQVGPAGGPYENPLSHNGGPVGYDDTGNPTVSIDFWRQGSEGDTAQQLVGVLDGKVDIRACCQDTQTSGGVNNTSGVYKLEWSVRDTITSDTVGPIQTIIFPQVQPPNNGDPVLLVYDRHNYRTASPFYYWATNRIVNNQVEDRYWNTKQKLGQPDSVDADSIEDAKFPDGFFYVKVLAYDISDNADSESVLVHIDNFAPRVKQTYPSDWFAFVPTKQHKIWCCFSEAMDTTTLTAENIKIQSLKSDSFNYIITNINYIQADTLDTFTLYLEVDSFRYLNCC</sequence>
<dbReference type="InterPro" id="IPR011055">
    <property type="entry name" value="Dup_hybrid_motif"/>
</dbReference>
<comment type="caution">
    <text evidence="1">The sequence shown here is derived from an EMBL/GenBank/DDBJ whole genome shotgun (WGS) entry which is preliminary data.</text>
</comment>
<evidence type="ECO:0000313" key="2">
    <source>
        <dbReference type="Proteomes" id="UP000885826"/>
    </source>
</evidence>
<dbReference type="Proteomes" id="UP000885826">
    <property type="component" value="Unassembled WGS sequence"/>
</dbReference>
<reference evidence="1" key="1">
    <citation type="journal article" date="2020" name="mSystems">
        <title>Genome- and Community-Level Interaction Insights into Carbon Utilization and Element Cycling Functions of Hydrothermarchaeota in Hydrothermal Sediment.</title>
        <authorList>
            <person name="Zhou Z."/>
            <person name="Liu Y."/>
            <person name="Xu W."/>
            <person name="Pan J."/>
            <person name="Luo Z.H."/>
            <person name="Li M."/>
        </authorList>
    </citation>
    <scope>NUCLEOTIDE SEQUENCE</scope>
    <source>
        <strain evidence="1">HyVt-388</strain>
    </source>
</reference>
<dbReference type="EMBL" id="DRIG01000019">
    <property type="protein sequence ID" value="HEC77798.1"/>
    <property type="molecule type" value="Genomic_DNA"/>
</dbReference>
<dbReference type="AlphaFoldDB" id="A0A9C9EKN6"/>
<evidence type="ECO:0000313" key="1">
    <source>
        <dbReference type="EMBL" id="HEC77798.1"/>
    </source>
</evidence>
<organism evidence="1 2">
    <name type="scientific">candidate division WOR-3 bacterium</name>
    <dbReference type="NCBI Taxonomy" id="2052148"/>
    <lineage>
        <taxon>Bacteria</taxon>
        <taxon>Bacteria division WOR-3</taxon>
    </lineage>
</organism>
<dbReference type="Gene3D" id="2.70.70.10">
    <property type="entry name" value="Glucose Permease (Domain IIA)"/>
    <property type="match status" value="1"/>
</dbReference>
<gene>
    <name evidence="1" type="ORF">ENI34_01475</name>
</gene>
<accession>A0A9C9EKN6</accession>